<dbReference type="AlphaFoldDB" id="A0A9X8XGN5"/>
<gene>
    <name evidence="1" type="ORF">NCTC6179_02123</name>
</gene>
<reference evidence="1 2" key="1">
    <citation type="submission" date="2018-06" db="EMBL/GenBank/DDBJ databases">
        <authorList>
            <consortium name="Pathogen Informatics"/>
            <person name="Doyle S."/>
        </authorList>
    </citation>
    <scope>NUCLEOTIDE SEQUENCE [LARGE SCALE GENOMIC DNA]</scope>
    <source>
        <strain evidence="1 2">NCTC6179</strain>
    </source>
</reference>
<proteinExistence type="predicted"/>
<evidence type="ECO:0000313" key="1">
    <source>
        <dbReference type="EMBL" id="SQF67914.1"/>
    </source>
</evidence>
<dbReference type="EMBL" id="LS483361">
    <property type="protein sequence ID" value="SQF67914.1"/>
    <property type="molecule type" value="Genomic_DNA"/>
</dbReference>
<protein>
    <submittedName>
        <fullName evidence="1">Phage protein</fullName>
    </submittedName>
</protein>
<sequence length="63" mass="6892">MKIEIFLKEGPTKSVSNYGENCIDEVVGAMKNNDVIALEGKNNAVIIPKQNISHVIIHKEVTG</sequence>
<accession>A0A9X8XGN5</accession>
<dbReference type="Proteomes" id="UP000249571">
    <property type="component" value="Chromosome 1"/>
</dbReference>
<name>A0A9X8XGN5_STREQ</name>
<organism evidence="1 2">
    <name type="scientific">Streptococcus dysgalactiae subsp. equisimilis</name>
    <name type="common">Streptococcus equisimilis</name>
    <dbReference type="NCBI Taxonomy" id="119602"/>
    <lineage>
        <taxon>Bacteria</taxon>
        <taxon>Bacillati</taxon>
        <taxon>Bacillota</taxon>
        <taxon>Bacilli</taxon>
        <taxon>Lactobacillales</taxon>
        <taxon>Streptococcaceae</taxon>
        <taxon>Streptococcus</taxon>
    </lineage>
</organism>
<evidence type="ECO:0000313" key="2">
    <source>
        <dbReference type="Proteomes" id="UP000249571"/>
    </source>
</evidence>
<dbReference type="RefSeq" id="WP_111717723.1">
    <property type="nucleotide sequence ID" value="NZ_LR134316.1"/>
</dbReference>